<dbReference type="Proteomes" id="UP001501057">
    <property type="component" value="Unassembled WGS sequence"/>
</dbReference>
<organism evidence="1 2">
    <name type="scientific">Aeromicrobium alkaliterrae</name>
    <dbReference type="NCBI Taxonomy" id="302168"/>
    <lineage>
        <taxon>Bacteria</taxon>
        <taxon>Bacillati</taxon>
        <taxon>Actinomycetota</taxon>
        <taxon>Actinomycetes</taxon>
        <taxon>Propionibacteriales</taxon>
        <taxon>Nocardioidaceae</taxon>
        <taxon>Aeromicrobium</taxon>
    </lineage>
</organism>
<dbReference type="InterPro" id="IPR025447">
    <property type="entry name" value="DUF4192"/>
</dbReference>
<proteinExistence type="predicted"/>
<name>A0ABN2JMP5_9ACTN</name>
<dbReference type="EMBL" id="BAAAME010000002">
    <property type="protein sequence ID" value="GAA1732412.1"/>
    <property type="molecule type" value="Genomic_DNA"/>
</dbReference>
<evidence type="ECO:0000313" key="1">
    <source>
        <dbReference type="EMBL" id="GAA1732412.1"/>
    </source>
</evidence>
<sequence>MSRHTPTDSTPVYRARSVGDLLAAVPTLFGFSPQESFIAVATSRPRNRFGFRLRIDLPQLDHIDAAADVAVGHLRRQGAEGAILLALSDDHERAEEMVRAALARLDDDIEPIVVAWADGERYWQPLPRFPDHGVRYTTSPHDLAVVQAVAAGQEILADRAELVARFAPCAGATAERMAHATGLHLDRVLRVFGQNPSPEGLVNAATAELDPILDRALREQERLSDDDVALVSLWCSSIAVRDEVWSRIGLENARDWLRVLTDVSGRVARPFVPSVLGLTGFAAYMVGDGAQAVIALERALGADPAHRMSLLMMEIIQAGVSPDEYAAFDQLAVTEARAPERERERSA</sequence>
<evidence type="ECO:0000313" key="2">
    <source>
        <dbReference type="Proteomes" id="UP001501057"/>
    </source>
</evidence>
<dbReference type="Pfam" id="PF13830">
    <property type="entry name" value="DUF4192"/>
    <property type="match status" value="1"/>
</dbReference>
<gene>
    <name evidence="1" type="ORF">GCM10009710_11420</name>
</gene>
<dbReference type="RefSeq" id="WP_344198661.1">
    <property type="nucleotide sequence ID" value="NZ_BAAAME010000002.1"/>
</dbReference>
<keyword evidence="2" id="KW-1185">Reference proteome</keyword>
<evidence type="ECO:0008006" key="3">
    <source>
        <dbReference type="Google" id="ProtNLM"/>
    </source>
</evidence>
<reference evidence="1 2" key="1">
    <citation type="journal article" date="2019" name="Int. J. Syst. Evol. Microbiol.">
        <title>The Global Catalogue of Microorganisms (GCM) 10K type strain sequencing project: providing services to taxonomists for standard genome sequencing and annotation.</title>
        <authorList>
            <consortium name="The Broad Institute Genomics Platform"/>
            <consortium name="The Broad Institute Genome Sequencing Center for Infectious Disease"/>
            <person name="Wu L."/>
            <person name="Ma J."/>
        </authorList>
    </citation>
    <scope>NUCLEOTIDE SEQUENCE [LARGE SCALE GENOMIC DNA]</scope>
    <source>
        <strain evidence="1 2">JCM 13518</strain>
    </source>
</reference>
<accession>A0ABN2JMP5</accession>
<protein>
    <recommendedName>
        <fullName evidence="3">DUF4192 domain-containing protein</fullName>
    </recommendedName>
</protein>
<comment type="caution">
    <text evidence="1">The sequence shown here is derived from an EMBL/GenBank/DDBJ whole genome shotgun (WGS) entry which is preliminary data.</text>
</comment>